<evidence type="ECO:0000256" key="3">
    <source>
        <dbReference type="ARBA" id="ARBA00005464"/>
    </source>
</evidence>
<dbReference type="SUPFAM" id="SSF102735">
    <property type="entry name" value="Trigger factor ribosome-binding domain"/>
    <property type="match status" value="1"/>
</dbReference>
<dbReference type="InterPro" id="IPR008880">
    <property type="entry name" value="Trigger_fac_C"/>
</dbReference>
<dbReference type="OrthoDB" id="9767721at2"/>
<dbReference type="GO" id="GO:0006457">
    <property type="term" value="P:protein folding"/>
    <property type="evidence" value="ECO:0007669"/>
    <property type="project" value="InterPro"/>
</dbReference>
<proteinExistence type="inferred from homology"/>
<dbReference type="EC" id="5.2.1.8" evidence="4"/>
<dbReference type="Gene3D" id="3.10.50.40">
    <property type="match status" value="1"/>
</dbReference>
<dbReference type="Pfam" id="PF05698">
    <property type="entry name" value="Trigger_C"/>
    <property type="match status" value="1"/>
</dbReference>
<dbReference type="GO" id="GO:0005737">
    <property type="term" value="C:cytoplasm"/>
    <property type="evidence" value="ECO:0007669"/>
    <property type="project" value="UniProtKB-SubCell"/>
</dbReference>
<evidence type="ECO:0000313" key="12">
    <source>
        <dbReference type="EMBL" id="KJV54823.1"/>
    </source>
</evidence>
<evidence type="ECO:0000256" key="8">
    <source>
        <dbReference type="ARBA" id="ARBA00023235"/>
    </source>
</evidence>
<dbReference type="Pfam" id="PF05697">
    <property type="entry name" value="Trigger_N"/>
    <property type="match status" value="1"/>
</dbReference>
<evidence type="ECO:0000256" key="2">
    <source>
        <dbReference type="ARBA" id="ARBA00004496"/>
    </source>
</evidence>
<dbReference type="InterPro" id="IPR037041">
    <property type="entry name" value="Trigger_fac_C_sf"/>
</dbReference>
<dbReference type="PATRIC" id="fig|1359168.3.peg.863"/>
<dbReference type="Gene3D" id="1.10.3120.10">
    <property type="entry name" value="Trigger factor, C-terminal domain"/>
    <property type="match status" value="1"/>
</dbReference>
<dbReference type="Gene3D" id="3.30.70.1050">
    <property type="entry name" value="Trigger factor ribosome-binding domain"/>
    <property type="match status" value="1"/>
</dbReference>
<dbReference type="STRING" id="1359168.OCHUTO_1059"/>
<accession>A0A0F3MGC7</accession>
<dbReference type="InterPro" id="IPR036611">
    <property type="entry name" value="Trigger_fac_ribosome-bd_sf"/>
</dbReference>
<evidence type="ECO:0000256" key="5">
    <source>
        <dbReference type="ARBA" id="ARBA00016902"/>
    </source>
</evidence>
<organism evidence="12 13">
    <name type="scientific">Orientia chuto str. Dubai</name>
    <dbReference type="NCBI Taxonomy" id="1359168"/>
    <lineage>
        <taxon>Bacteria</taxon>
        <taxon>Pseudomonadati</taxon>
        <taxon>Pseudomonadota</taxon>
        <taxon>Alphaproteobacteria</taxon>
        <taxon>Rickettsiales</taxon>
        <taxon>Rickettsiaceae</taxon>
        <taxon>Rickettsieae</taxon>
        <taxon>Orientia</taxon>
    </lineage>
</organism>
<keyword evidence="13" id="KW-1185">Reference proteome</keyword>
<keyword evidence="6" id="KW-0697">Rotamase</keyword>
<dbReference type="RefSeq" id="WP_045797596.1">
    <property type="nucleotide sequence ID" value="NZ_LANP01000035.1"/>
</dbReference>
<keyword evidence="7" id="KW-0143">Chaperone</keyword>
<evidence type="ECO:0000259" key="11">
    <source>
        <dbReference type="Pfam" id="PF05698"/>
    </source>
</evidence>
<feature type="domain" description="Trigger factor C-terminal" evidence="11">
    <location>
        <begin position="288"/>
        <end position="450"/>
    </location>
</feature>
<comment type="caution">
    <text evidence="12">The sequence shown here is derived from an EMBL/GenBank/DDBJ whole genome shotgun (WGS) entry which is preliminary data.</text>
</comment>
<evidence type="ECO:0000259" key="10">
    <source>
        <dbReference type="Pfam" id="PF05697"/>
    </source>
</evidence>
<dbReference type="NCBIfam" id="TIGR00115">
    <property type="entry name" value="tig"/>
    <property type="match status" value="1"/>
</dbReference>
<evidence type="ECO:0000256" key="7">
    <source>
        <dbReference type="ARBA" id="ARBA00023186"/>
    </source>
</evidence>
<name>A0A0F3MGC7_9RICK</name>
<reference evidence="12 13" key="1">
    <citation type="submission" date="2015-02" db="EMBL/GenBank/DDBJ databases">
        <title>Genome Sequencing of Rickettsiales.</title>
        <authorList>
            <person name="Daugherty S.C."/>
            <person name="Su Q."/>
            <person name="Abolude K."/>
            <person name="Beier-Sexton M."/>
            <person name="Carlyon J.A."/>
            <person name="Carter R."/>
            <person name="Day N.P."/>
            <person name="Dumler S.J."/>
            <person name="Dyachenko V."/>
            <person name="Godinez A."/>
            <person name="Kurtti T.J."/>
            <person name="Lichay M."/>
            <person name="Mullins K.E."/>
            <person name="Ott S."/>
            <person name="Pappas-Brown V."/>
            <person name="Paris D.H."/>
            <person name="Patel P."/>
            <person name="Richards A.L."/>
            <person name="Sadzewicz L."/>
            <person name="Sears K."/>
            <person name="Seidman D."/>
            <person name="Sengamalay N."/>
            <person name="Stenos J."/>
            <person name="Tallon L.J."/>
            <person name="Vincent G."/>
            <person name="Fraser C.M."/>
            <person name="Munderloh U."/>
            <person name="Dunning-Hotopp J.C."/>
        </authorList>
    </citation>
    <scope>NUCLEOTIDE SEQUENCE [LARGE SCALE GENOMIC DNA]</scope>
    <source>
        <strain evidence="12 13">Fuller</strain>
    </source>
</reference>
<gene>
    <name evidence="12" type="primary">tig</name>
    <name evidence="12" type="ORF">OCHUTO_1059</name>
</gene>
<feature type="domain" description="Trigger factor ribosome-binding bacterial" evidence="10">
    <location>
        <begin position="7"/>
        <end position="172"/>
    </location>
</feature>
<comment type="catalytic activity">
    <reaction evidence="1">
        <text>[protein]-peptidylproline (omega=180) = [protein]-peptidylproline (omega=0)</text>
        <dbReference type="Rhea" id="RHEA:16237"/>
        <dbReference type="Rhea" id="RHEA-COMP:10747"/>
        <dbReference type="Rhea" id="RHEA-COMP:10748"/>
        <dbReference type="ChEBI" id="CHEBI:83833"/>
        <dbReference type="ChEBI" id="CHEBI:83834"/>
        <dbReference type="EC" id="5.2.1.8"/>
    </reaction>
</comment>
<dbReference type="InterPro" id="IPR027304">
    <property type="entry name" value="Trigger_fact/SurA_dom_sf"/>
</dbReference>
<dbReference type="AlphaFoldDB" id="A0A0F3MGC7"/>
<dbReference type="GO" id="GO:0015031">
    <property type="term" value="P:protein transport"/>
    <property type="evidence" value="ECO:0007669"/>
    <property type="project" value="InterPro"/>
</dbReference>
<dbReference type="SUPFAM" id="SSF109998">
    <property type="entry name" value="Triger factor/SurA peptide-binding domain-like"/>
    <property type="match status" value="1"/>
</dbReference>
<comment type="similarity">
    <text evidence="3">Belongs to the FKBP-type PPIase family. Tig subfamily.</text>
</comment>
<dbReference type="PIRSF" id="PIRSF003095">
    <property type="entry name" value="Trigger_factor"/>
    <property type="match status" value="1"/>
</dbReference>
<dbReference type="InterPro" id="IPR008881">
    <property type="entry name" value="Trigger_fac_ribosome-bd_bac"/>
</dbReference>
<evidence type="ECO:0000256" key="6">
    <source>
        <dbReference type="ARBA" id="ARBA00023110"/>
    </source>
</evidence>
<dbReference type="SUPFAM" id="SSF54534">
    <property type="entry name" value="FKBP-like"/>
    <property type="match status" value="1"/>
</dbReference>
<dbReference type="InterPro" id="IPR046357">
    <property type="entry name" value="PPIase_dom_sf"/>
</dbReference>
<dbReference type="InterPro" id="IPR005215">
    <property type="entry name" value="Trig_fac"/>
</dbReference>
<dbReference type="EMBL" id="LANP01000035">
    <property type="protein sequence ID" value="KJV54823.1"/>
    <property type="molecule type" value="Genomic_DNA"/>
</dbReference>
<keyword evidence="8 12" id="KW-0413">Isomerase</keyword>
<comment type="subcellular location">
    <subcellularLocation>
        <location evidence="2">Cytoplasm</location>
    </subcellularLocation>
</comment>
<sequence length="495" mass="56552">MSQIIQLQNEGLERHFRIFIPVNIIKEKIDQKIISLTVQANMPGFRKFKAGANITSKAMQAKQLQIRKQYETSIKHDVQNEVIAAAVDNLIKSNNFSLIGNPSIEINNNSSIIDVEQNSNIEGSSTTERNITVDVKFTIYPEIKIPDFSQITIKKHIIQVTKEYIDELIDSLHQEIYEYKDCLKQEKATKGKKLVVDIVVTGDEIENHNKENIEFILGNNNFISEAIEGKIYNSVVGDELEISTILPDTYFEKKVAGKLANLKITVKKIQQPIFITEQQLLEKHQSTSIDDLKAKVREFKNVEFMNLSQMLLRARLLNQLDKVLDYELPKVLLNSEYAIVKQNVLAALKDDSNNGIKIALNQGSAEDIEQYCQFIAARRVRISLFILHYANQKNITVTSKDKTMLLMQRFNKSQEEATAIINTYNHDYRLLLNSLTTEAMEIKVINHILENEVKIIEEPCIFDDIEGFADEISKDMGLSFPNAINEVDEKSSILK</sequence>
<evidence type="ECO:0000313" key="13">
    <source>
        <dbReference type="Proteomes" id="UP000033616"/>
    </source>
</evidence>
<dbReference type="GO" id="GO:0003755">
    <property type="term" value="F:peptidyl-prolyl cis-trans isomerase activity"/>
    <property type="evidence" value="ECO:0007669"/>
    <property type="project" value="UniProtKB-KW"/>
</dbReference>
<evidence type="ECO:0000256" key="9">
    <source>
        <dbReference type="ARBA" id="ARBA00029986"/>
    </source>
</evidence>
<evidence type="ECO:0000256" key="4">
    <source>
        <dbReference type="ARBA" id="ARBA00013194"/>
    </source>
</evidence>
<dbReference type="Proteomes" id="UP000033616">
    <property type="component" value="Unassembled WGS sequence"/>
</dbReference>
<evidence type="ECO:0000256" key="1">
    <source>
        <dbReference type="ARBA" id="ARBA00000971"/>
    </source>
</evidence>
<protein>
    <recommendedName>
        <fullName evidence="5">Trigger factor</fullName>
        <ecNumber evidence="4">5.2.1.8</ecNumber>
    </recommendedName>
    <alternativeName>
        <fullName evidence="9">PPIase</fullName>
    </alternativeName>
</protein>